<feature type="compositionally biased region" description="Basic and acidic residues" evidence="9">
    <location>
        <begin position="129"/>
        <end position="148"/>
    </location>
</feature>
<dbReference type="Ensembl" id="ENSPPYT00000052788.1">
    <property type="protein sequence ID" value="ENSPPYP00000027618.1"/>
    <property type="gene ID" value="ENSPPYG00000018810.2"/>
</dbReference>
<keyword evidence="4" id="KW-0863">Zinc-finger</keyword>
<dbReference type="Gene3D" id="2.60.40.150">
    <property type="entry name" value="C2 domain"/>
    <property type="match status" value="2"/>
</dbReference>
<evidence type="ECO:0000256" key="7">
    <source>
        <dbReference type="ARBA" id="ARBA00023018"/>
    </source>
</evidence>
<dbReference type="FunFam" id="2.60.40.150:FF:000001">
    <property type="entry name" value="Regulating synaptic membrane exocytosis 3, isoform CRA_a"/>
    <property type="match status" value="1"/>
</dbReference>
<dbReference type="CDD" id="cd04031">
    <property type="entry name" value="C2A_RIM1alpha"/>
    <property type="match status" value="1"/>
</dbReference>
<dbReference type="SMART" id="SM00228">
    <property type="entry name" value="PDZ"/>
    <property type="match status" value="1"/>
</dbReference>
<dbReference type="GO" id="GO:0042734">
    <property type="term" value="C:presynaptic membrane"/>
    <property type="evidence" value="ECO:0007669"/>
    <property type="project" value="TreeGrafter"/>
</dbReference>
<feature type="compositionally biased region" description="Basic and acidic residues" evidence="9">
    <location>
        <begin position="157"/>
        <end position="181"/>
    </location>
</feature>
<accession>A0A8I5TKX8</accession>
<feature type="domain" description="C2" evidence="10">
    <location>
        <begin position="521"/>
        <end position="644"/>
    </location>
</feature>
<dbReference type="SMART" id="SM00239">
    <property type="entry name" value="C2"/>
    <property type="match status" value="2"/>
</dbReference>
<dbReference type="GO" id="GO:0048791">
    <property type="term" value="P:calcium ion-regulated exocytosis of neurotransmitter"/>
    <property type="evidence" value="ECO:0007669"/>
    <property type="project" value="TreeGrafter"/>
</dbReference>
<evidence type="ECO:0000256" key="3">
    <source>
        <dbReference type="ARBA" id="ARBA00022737"/>
    </source>
</evidence>
<feature type="compositionally biased region" description="Low complexity" evidence="9">
    <location>
        <begin position="931"/>
        <end position="952"/>
    </location>
</feature>
<feature type="compositionally biased region" description="Basic residues" evidence="9">
    <location>
        <begin position="275"/>
        <end position="284"/>
    </location>
</feature>
<feature type="region of interest" description="Disordered" evidence="9">
    <location>
        <begin position="907"/>
        <end position="1035"/>
    </location>
</feature>
<feature type="domain" description="PDZ" evidence="11">
    <location>
        <begin position="368"/>
        <end position="454"/>
    </location>
</feature>
<organism evidence="12">
    <name type="scientific">Pongo abelii</name>
    <name type="common">Sumatran orangutan</name>
    <name type="synonym">Pongo pygmaeus abelii</name>
    <dbReference type="NCBI Taxonomy" id="9601"/>
    <lineage>
        <taxon>Eukaryota</taxon>
        <taxon>Metazoa</taxon>
        <taxon>Chordata</taxon>
        <taxon>Craniata</taxon>
        <taxon>Vertebrata</taxon>
        <taxon>Euteleostomi</taxon>
        <taxon>Mammalia</taxon>
        <taxon>Eutheria</taxon>
        <taxon>Euarchontoglires</taxon>
        <taxon>Primates</taxon>
        <taxon>Haplorrhini</taxon>
        <taxon>Catarrhini</taxon>
        <taxon>Hominidae</taxon>
        <taxon>Pongo</taxon>
    </lineage>
</organism>
<reference evidence="12" key="2">
    <citation type="submission" date="2017-12" db="EMBL/GenBank/DDBJ databases">
        <title>High-resolution comparative analysis of great ape genomes.</title>
        <authorList>
            <person name="Pollen A."/>
            <person name="Hastie A."/>
            <person name="Hormozdiari F."/>
            <person name="Dougherty M."/>
            <person name="Liu R."/>
            <person name="Chaisson M."/>
            <person name="Hoppe E."/>
            <person name="Hill C."/>
            <person name="Pang A."/>
            <person name="Hillier L."/>
            <person name="Baker C."/>
            <person name="Armstrong J."/>
            <person name="Shendure J."/>
            <person name="Paten B."/>
            <person name="Wilson R."/>
            <person name="Chao H."/>
            <person name="Schneider V."/>
            <person name="Ventura M."/>
            <person name="Kronenberg Z."/>
            <person name="Murali S."/>
            <person name="Gordon D."/>
            <person name="Cantsilieris S."/>
            <person name="Munson K."/>
            <person name="Nelson B."/>
            <person name="Raja A."/>
            <person name="Underwood J."/>
            <person name="Diekhans M."/>
            <person name="Fiddes I."/>
            <person name="Haussler D."/>
            <person name="Eichler E."/>
        </authorList>
    </citation>
    <scope>NUCLEOTIDE SEQUENCE [LARGE SCALE GENOMIC DNA]</scope>
    <source>
        <strain evidence="12">Susie</strain>
    </source>
</reference>
<dbReference type="GO" id="GO:0048167">
    <property type="term" value="P:regulation of synaptic plasticity"/>
    <property type="evidence" value="ECO:0007669"/>
    <property type="project" value="TreeGrafter"/>
</dbReference>
<keyword evidence="5" id="KW-0221">Differentiation</keyword>
<feature type="compositionally biased region" description="Acidic residues" evidence="9">
    <location>
        <begin position="305"/>
        <end position="314"/>
    </location>
</feature>
<reference evidence="13 14" key="1">
    <citation type="submission" date="2008-02" db="EMBL/GenBank/DDBJ databases">
        <title>A 6x draft sequence assembly of the Pongo pygmaeus abelii genome.</title>
        <authorList>
            <person name="Wilson R.K."/>
            <person name="Mardis E."/>
        </authorList>
    </citation>
    <scope>NUCLEOTIDE SEQUENCE [LARGE SCALE GENOMIC DNA]</scope>
</reference>
<dbReference type="GeneTree" id="ENSGT00940000155236"/>
<dbReference type="Gene3D" id="2.30.42.10">
    <property type="match status" value="1"/>
</dbReference>
<dbReference type="CDD" id="cd04028">
    <property type="entry name" value="C2B_RIM1alpha"/>
    <property type="match status" value="1"/>
</dbReference>
<proteinExistence type="predicted"/>
<feature type="region of interest" description="Disordered" evidence="9">
    <location>
        <begin position="742"/>
        <end position="764"/>
    </location>
</feature>
<protein>
    <submittedName>
        <fullName evidence="12">RIMS2 isoform 9</fullName>
    </submittedName>
    <submittedName>
        <fullName evidence="13">Regulating synaptic membrane exocytosis 2</fullName>
    </submittedName>
</protein>
<gene>
    <name evidence="13" type="primary">RIMS2</name>
    <name evidence="12" type="ORF">CR201_G0028298</name>
</gene>
<evidence type="ECO:0000256" key="8">
    <source>
        <dbReference type="ARBA" id="ARBA00034103"/>
    </source>
</evidence>
<dbReference type="SUPFAM" id="SSF49562">
    <property type="entry name" value="C2 domain (Calcium/lipid-binding domain, CaLB)"/>
    <property type="match status" value="2"/>
</dbReference>
<dbReference type="PROSITE" id="PS50004">
    <property type="entry name" value="C2"/>
    <property type="match status" value="2"/>
</dbReference>
<feature type="region of interest" description="Disordered" evidence="9">
    <location>
        <begin position="808"/>
        <end position="877"/>
    </location>
</feature>
<dbReference type="InterPro" id="IPR035892">
    <property type="entry name" value="C2_domain_sf"/>
</dbReference>
<dbReference type="CDD" id="cd06714">
    <property type="entry name" value="PDZ_RIM-like"/>
    <property type="match status" value="1"/>
</dbReference>
<evidence type="ECO:0000313" key="13">
    <source>
        <dbReference type="Ensembl" id="ENSPPYP00000027618.1"/>
    </source>
</evidence>
<evidence type="ECO:0000313" key="12">
    <source>
        <dbReference type="EMBL" id="PNJ44118.1"/>
    </source>
</evidence>
<feature type="compositionally biased region" description="Polar residues" evidence="9">
    <location>
        <begin position="257"/>
        <end position="268"/>
    </location>
</feature>
<feature type="region of interest" description="Disordered" evidence="9">
    <location>
        <begin position="1119"/>
        <end position="1144"/>
    </location>
</feature>
<feature type="region of interest" description="Disordered" evidence="9">
    <location>
        <begin position="655"/>
        <end position="689"/>
    </location>
</feature>
<feature type="compositionally biased region" description="Basic and acidic residues" evidence="9">
    <location>
        <begin position="95"/>
        <end position="113"/>
    </location>
</feature>
<dbReference type="PANTHER" id="PTHR12157">
    <property type="entry name" value="REGULATING SYNAPTIC MEMBRANE EXOCYTOSIS PROTEIN"/>
    <property type="match status" value="1"/>
</dbReference>
<dbReference type="EMBL" id="NDHI03003459">
    <property type="protein sequence ID" value="PNJ44118.1"/>
    <property type="molecule type" value="Genomic_DNA"/>
</dbReference>
<dbReference type="InterPro" id="IPR000008">
    <property type="entry name" value="C2_dom"/>
</dbReference>
<dbReference type="Proteomes" id="UP000001595">
    <property type="component" value="Chromosome 8"/>
</dbReference>
<dbReference type="GO" id="GO:0042391">
    <property type="term" value="P:regulation of membrane potential"/>
    <property type="evidence" value="ECO:0007669"/>
    <property type="project" value="TreeGrafter"/>
</dbReference>
<dbReference type="GO" id="GO:0008270">
    <property type="term" value="F:zinc ion binding"/>
    <property type="evidence" value="ECO:0007669"/>
    <property type="project" value="UniProtKB-KW"/>
</dbReference>
<dbReference type="GO" id="GO:0048788">
    <property type="term" value="C:cytoskeleton of presynaptic active zone"/>
    <property type="evidence" value="ECO:0007669"/>
    <property type="project" value="TreeGrafter"/>
</dbReference>
<dbReference type="PANTHER" id="PTHR12157:SF15">
    <property type="entry name" value="REGULATING SYNAPTIC MEMBRANE EXOCYTOSIS PROTEIN 2"/>
    <property type="match status" value="1"/>
</dbReference>
<feature type="compositionally biased region" description="Basic and acidic residues" evidence="9">
    <location>
        <begin position="222"/>
        <end position="239"/>
    </location>
</feature>
<dbReference type="GO" id="GO:0050806">
    <property type="term" value="P:positive regulation of synaptic transmission"/>
    <property type="evidence" value="ECO:0007669"/>
    <property type="project" value="TreeGrafter"/>
</dbReference>
<dbReference type="InterPro" id="IPR036034">
    <property type="entry name" value="PDZ_sf"/>
</dbReference>
<dbReference type="FunFam" id="2.30.42.10:FF:000003">
    <property type="entry name" value="Regulating synaptic membrane exocytosis protein 1, putative"/>
    <property type="match status" value="1"/>
</dbReference>
<dbReference type="GO" id="GO:0030154">
    <property type="term" value="P:cell differentiation"/>
    <property type="evidence" value="ECO:0007669"/>
    <property type="project" value="UniProtKB-KW"/>
</dbReference>
<evidence type="ECO:0000313" key="14">
    <source>
        <dbReference type="Proteomes" id="UP000001595"/>
    </source>
</evidence>
<dbReference type="GO" id="GO:1903861">
    <property type="term" value="P:positive regulation of dendrite extension"/>
    <property type="evidence" value="ECO:0007669"/>
    <property type="project" value="UniProtKB-ARBA"/>
</dbReference>
<keyword evidence="1" id="KW-0597">Phosphoprotein</keyword>
<dbReference type="Pfam" id="PF00168">
    <property type="entry name" value="C2"/>
    <property type="match status" value="2"/>
</dbReference>
<dbReference type="InterPro" id="IPR039032">
    <property type="entry name" value="Rim-like"/>
</dbReference>
<dbReference type="SUPFAM" id="SSF50156">
    <property type="entry name" value="PDZ domain-like"/>
    <property type="match status" value="1"/>
</dbReference>
<dbReference type="InterPro" id="IPR001478">
    <property type="entry name" value="PDZ"/>
</dbReference>
<keyword evidence="14" id="KW-1185">Reference proteome</keyword>
<evidence type="ECO:0000256" key="6">
    <source>
        <dbReference type="ARBA" id="ARBA00022833"/>
    </source>
</evidence>
<evidence type="ECO:0000256" key="5">
    <source>
        <dbReference type="ARBA" id="ARBA00022782"/>
    </source>
</evidence>
<dbReference type="GO" id="GO:2000300">
    <property type="term" value="P:regulation of synaptic vesicle exocytosis"/>
    <property type="evidence" value="ECO:0007669"/>
    <property type="project" value="TreeGrafter"/>
</dbReference>
<keyword evidence="6" id="KW-0862">Zinc</keyword>
<feature type="region of interest" description="Disordered" evidence="9">
    <location>
        <begin position="462"/>
        <end position="493"/>
    </location>
</feature>
<feature type="domain" description="C2" evidence="10">
    <location>
        <begin position="1213"/>
        <end position="1331"/>
    </location>
</feature>
<feature type="compositionally biased region" description="Basic and acidic residues" evidence="9">
    <location>
        <begin position="907"/>
        <end position="918"/>
    </location>
</feature>
<feature type="compositionally biased region" description="Polar residues" evidence="9">
    <location>
        <begin position="819"/>
        <end position="831"/>
    </location>
</feature>
<feature type="region of interest" description="Disordered" evidence="9">
    <location>
        <begin position="1"/>
        <end position="314"/>
    </location>
</feature>
<evidence type="ECO:0000259" key="10">
    <source>
        <dbReference type="PROSITE" id="PS50004"/>
    </source>
</evidence>
<name>A0A2J8UFR9_PONAB</name>
<sequence length="1367" mass="155513">MLDRCALVEQRKRSPSVSRDQNRRYDQREEREEYSQYATSDTAMPRSPSDYADRRSQHEPQFYEDSDHLSYRDSNRRSHRHSKEYIVDDEDVESRDEYERQRREEEYQSRYRSDPNLARYPVKPQPYEEQMRIHAEVSRARHERRHSDVSLANADLEDSRISMLRMDRPSRQRSISERRVAMENQRSYSMERTREAQGPSSYAQRTTNHSPPTPRRSPLPIDRPDLRRTDSLRKQHHLDPSSAVRKTKREKMETMLRNDSLSSDQSESVRPPPPKPHKSKKGGKMRQVSLSSSEEELASTPEYTSCDDVEIESESVSEKGDMDYNWLDHTSWHSSEASPMSLHPVTWQPSKDGDRLIGRILLNKRLKDGSVPRDSGAMLGLKVVGGKMTESGRLCAFITKVKKGSLADTVGHLRPGDEVLEWNGRLLQGATFEEVYNIILESKPEPQVELVVSRPIGDIPRIPDSTHAQLESSSSSFESQKMDRPSISITSPMSPGMLRDVPQFLSGQLSSQSLSRRTTPFVPRVQIKLWFDKVGHQLIVTILGAKDLPSREDGRPRNPYVKIYFLPDRSDKNKRRTKTVKKTLEPKWNQTFIYSPVHRREFRERMLEITLWDQARVREEESEFLGEILIELETALLDDEPHWYKLQTHDVSSLPLPHPSPYMPRRQLHGESPTRRLQRSKRISDSEVSDYDCDDGIGVVSDYRHDGRDLQSSTLSVPEQVMSSNHCSPSGSPHRVDVIGRTRSWSPSVPPPQSRNVEQGLRGTRTTTRHYNTISRMDRHRVVDDHYSPDRDSHFLTLPRSRYSQTIDHHHRDGRSHPRTGSVQTSPSSTPVAGRRGRQLPQLPPKGTLDRNNGVKEIEPYEEELDSTRRRYAGTMDIEERNRQMKINKYKQVAGSDPRLEQDYHSKYRSGWDPHRGADNVSTKSSDSDVSDISAVSRTSSASRFSSTSYMSVQSERPGGNKKIRPKGIEEGGKEGDKHEEIVHEKEEVKEERINENEKGKEIAKTCNKEKNRKSGDEEKTQDIHKQGKEKEQWNKENLQRRFSQDDASVFTSKMQSRQVGISGKNMTKSTSISGDMCSLEKNDGSQSDTAVGALGTSGKKRRSSIGAKMVAIVGLSRKSRSASQLSQTEAGGKKLRSTVQRSTETGLAVEMRNWMTRQASRESTDGSMNSYSSEGNLIFPGVRLASDSQFSDFLDGLGPAQLVGRQTLATPAMGDIQVGMMDKKGQLEVEIIRARGLVVKPGSKTLPAPYVKVYLLDNGVCIAKKKTKVARKTLEPLYQQLLSFEESPQGKVLQIIVWGDYGRMDHKSFMGVAQILLDELELSNMVIGWFKLFPPSSLVDPTLAPLTRRASQSSLESSTGPSYSRS</sequence>
<dbReference type="FunFam" id="2.60.40.150:FF:000003">
    <property type="entry name" value="Regulating synaptic membrane exocytosis protein 2"/>
    <property type="match status" value="1"/>
</dbReference>
<evidence type="ECO:0000256" key="1">
    <source>
        <dbReference type="ARBA" id="ARBA00022553"/>
    </source>
</evidence>
<accession>A0A2J8UFR9</accession>
<keyword evidence="3" id="KW-0677">Repeat</keyword>
<keyword evidence="2" id="KW-0479">Metal-binding</keyword>
<keyword evidence="7" id="KW-0770">Synapse</keyword>
<feature type="compositionally biased region" description="Basic and acidic residues" evidence="9">
    <location>
        <begin position="65"/>
        <end position="76"/>
    </location>
</feature>
<reference evidence="13" key="3">
    <citation type="submission" date="2025-05" db="UniProtKB">
        <authorList>
            <consortium name="Ensembl"/>
        </authorList>
    </citation>
    <scope>IDENTIFICATION</scope>
</reference>
<feature type="region of interest" description="Disordered" evidence="9">
    <location>
        <begin position="1081"/>
        <end position="1100"/>
    </location>
</feature>
<comment type="subcellular location">
    <subcellularLocation>
        <location evidence="8">Synapse</location>
    </subcellularLocation>
</comment>
<dbReference type="GO" id="GO:0044325">
    <property type="term" value="F:transmembrane transporter binding"/>
    <property type="evidence" value="ECO:0007669"/>
    <property type="project" value="TreeGrafter"/>
</dbReference>
<evidence type="ECO:0000256" key="9">
    <source>
        <dbReference type="SAM" id="MobiDB-lite"/>
    </source>
</evidence>
<dbReference type="GO" id="GO:0031267">
    <property type="term" value="F:small GTPase binding"/>
    <property type="evidence" value="ECO:0007669"/>
    <property type="project" value="InterPro"/>
</dbReference>
<feature type="compositionally biased region" description="Polar residues" evidence="9">
    <location>
        <begin position="198"/>
        <end position="210"/>
    </location>
</feature>
<feature type="compositionally biased region" description="Basic and acidic residues" evidence="9">
    <location>
        <begin position="20"/>
        <end position="34"/>
    </location>
</feature>
<feature type="compositionally biased region" description="Basic and acidic residues" evidence="9">
    <location>
        <begin position="967"/>
        <end position="1035"/>
    </location>
</feature>
<evidence type="ECO:0000256" key="4">
    <source>
        <dbReference type="ARBA" id="ARBA00022771"/>
    </source>
</evidence>
<evidence type="ECO:0000259" key="11">
    <source>
        <dbReference type="PROSITE" id="PS50106"/>
    </source>
</evidence>
<evidence type="ECO:0000256" key="2">
    <source>
        <dbReference type="ARBA" id="ARBA00022723"/>
    </source>
</evidence>
<dbReference type="PROSITE" id="PS50106">
    <property type="entry name" value="PDZ"/>
    <property type="match status" value="1"/>
</dbReference>
<dbReference type="Pfam" id="PF00595">
    <property type="entry name" value="PDZ"/>
    <property type="match status" value="1"/>
</dbReference>